<dbReference type="Gene3D" id="3.40.50.300">
    <property type="entry name" value="P-loop containing nucleotide triphosphate hydrolases"/>
    <property type="match status" value="1"/>
</dbReference>
<sequence length="476" mass="55549">MYDISSSMEKDVKSLEFENLCFDESYVDSFVNVRYTKIIRSLSGKIESGKLTAVLGSNGSGKTHFLRMLIGDINKNDKTFGKILYNGKERDPEYWRFKFSYVPQDDLFYPQLSIYEHMIYYVLHGDVQSYKLDEENIDEILTRCGMLHKKHSSMKDLSEFECKKALIAISMINNPEILFLDEPTTGLDLYMALDIVCILKNYAQENNCMVICTLHYPAPELFMYFDDLIVLVIRGVFYIGPYSRVESFLIDNGIQTKTPLTLSDLLLVLSSAHSIIPLPKKYRQHCKNIVEKNKINNANYPTIACNNYKKLNFCHNYLDIWKIIKLKIKTSRKFEFGSVKNVFIFVLYIFTLFFDPIIDYIGSRSLVGKKLYEELKFCSYNNILSIGFAIVNQIFFFTPFTWMLQSLTNLPSENFYFSFEYLDGRYTFGTYFIAVFFCSLVKNFIFFLSSLVFVCYFTTILCFSLLYYCLSAFLLS</sequence>
<dbReference type="EMBL" id="CP142735">
    <property type="protein sequence ID" value="WUR04729.1"/>
    <property type="molecule type" value="Genomic_DNA"/>
</dbReference>
<reference evidence="10" key="1">
    <citation type="journal article" date="2024" name="BMC Genomics">
        <title>Functional annotation of a divergent genome using sequence and structure-based similarity.</title>
        <authorList>
            <person name="Svedberg D."/>
            <person name="Winiger R.R."/>
            <person name="Berg A."/>
            <person name="Sharma H."/>
            <person name="Tellgren-Roth C."/>
            <person name="Debrunner-Vossbrinck B.A."/>
            <person name="Vossbrinck C.R."/>
            <person name="Barandun J."/>
        </authorList>
    </citation>
    <scope>NUCLEOTIDE SEQUENCE</scope>
    <source>
        <strain evidence="10">Illinois isolate</strain>
    </source>
</reference>
<protein>
    <submittedName>
        <fullName evidence="10">ABC transporter</fullName>
    </submittedName>
</protein>
<dbReference type="GO" id="GO:0016887">
    <property type="term" value="F:ATP hydrolysis activity"/>
    <property type="evidence" value="ECO:0007669"/>
    <property type="project" value="InterPro"/>
</dbReference>
<organism evidence="10 11">
    <name type="scientific">Vairimorpha necatrix</name>
    <dbReference type="NCBI Taxonomy" id="6039"/>
    <lineage>
        <taxon>Eukaryota</taxon>
        <taxon>Fungi</taxon>
        <taxon>Fungi incertae sedis</taxon>
        <taxon>Microsporidia</taxon>
        <taxon>Nosematidae</taxon>
        <taxon>Vairimorpha</taxon>
    </lineage>
</organism>
<dbReference type="PANTHER" id="PTHR48041">
    <property type="entry name" value="ABC TRANSPORTER G FAMILY MEMBER 28"/>
    <property type="match status" value="1"/>
</dbReference>
<evidence type="ECO:0000313" key="11">
    <source>
        <dbReference type="Proteomes" id="UP001334084"/>
    </source>
</evidence>
<dbReference type="SMART" id="SM00382">
    <property type="entry name" value="AAA"/>
    <property type="match status" value="1"/>
</dbReference>
<evidence type="ECO:0000256" key="3">
    <source>
        <dbReference type="ARBA" id="ARBA00022692"/>
    </source>
</evidence>
<dbReference type="KEGG" id="vnx:VNE69_10080"/>
<keyword evidence="7 8" id="KW-0472">Membrane</keyword>
<evidence type="ECO:0000256" key="6">
    <source>
        <dbReference type="ARBA" id="ARBA00022989"/>
    </source>
</evidence>
<evidence type="ECO:0000256" key="7">
    <source>
        <dbReference type="ARBA" id="ARBA00023136"/>
    </source>
</evidence>
<feature type="transmembrane region" description="Helical" evidence="8">
    <location>
        <begin position="424"/>
        <end position="441"/>
    </location>
</feature>
<dbReference type="GO" id="GO:0005524">
    <property type="term" value="F:ATP binding"/>
    <property type="evidence" value="ECO:0007669"/>
    <property type="project" value="UniProtKB-KW"/>
</dbReference>
<dbReference type="AlphaFoldDB" id="A0AAX4JFE4"/>
<accession>A0AAX4JFE4</accession>
<evidence type="ECO:0000259" key="9">
    <source>
        <dbReference type="PROSITE" id="PS50893"/>
    </source>
</evidence>
<comment type="subcellular location">
    <subcellularLocation>
        <location evidence="1">Membrane</location>
        <topology evidence="1">Multi-pass membrane protein</topology>
    </subcellularLocation>
</comment>
<dbReference type="PROSITE" id="PS50893">
    <property type="entry name" value="ABC_TRANSPORTER_2"/>
    <property type="match status" value="1"/>
</dbReference>
<evidence type="ECO:0000313" key="10">
    <source>
        <dbReference type="EMBL" id="WUR04729.1"/>
    </source>
</evidence>
<evidence type="ECO:0000256" key="4">
    <source>
        <dbReference type="ARBA" id="ARBA00022741"/>
    </source>
</evidence>
<dbReference type="PANTHER" id="PTHR48041:SF139">
    <property type="entry name" value="PROTEIN SCARLET"/>
    <property type="match status" value="1"/>
</dbReference>
<dbReference type="GeneID" id="90542562"/>
<feature type="transmembrane region" description="Helical" evidence="8">
    <location>
        <begin position="453"/>
        <end position="475"/>
    </location>
</feature>
<proteinExistence type="predicted"/>
<gene>
    <name evidence="10" type="ORF">VNE69_10080</name>
</gene>
<keyword evidence="6 8" id="KW-1133">Transmembrane helix</keyword>
<feature type="domain" description="ABC transporter" evidence="9">
    <location>
        <begin position="15"/>
        <end position="258"/>
    </location>
</feature>
<evidence type="ECO:0000256" key="5">
    <source>
        <dbReference type="ARBA" id="ARBA00022840"/>
    </source>
</evidence>
<dbReference type="InterPro" id="IPR050352">
    <property type="entry name" value="ABCG_transporters"/>
</dbReference>
<keyword evidence="4" id="KW-0547">Nucleotide-binding</keyword>
<dbReference type="InterPro" id="IPR027417">
    <property type="entry name" value="P-loop_NTPase"/>
</dbReference>
<keyword evidence="3 8" id="KW-0812">Transmembrane</keyword>
<dbReference type="InterPro" id="IPR003593">
    <property type="entry name" value="AAA+_ATPase"/>
</dbReference>
<keyword evidence="11" id="KW-1185">Reference proteome</keyword>
<dbReference type="GO" id="GO:0016020">
    <property type="term" value="C:membrane"/>
    <property type="evidence" value="ECO:0007669"/>
    <property type="project" value="UniProtKB-SubCell"/>
</dbReference>
<evidence type="ECO:0000256" key="2">
    <source>
        <dbReference type="ARBA" id="ARBA00022448"/>
    </source>
</evidence>
<keyword evidence="5" id="KW-0067">ATP-binding</keyword>
<name>A0AAX4JFE4_9MICR</name>
<dbReference type="RefSeq" id="XP_065330874.1">
    <property type="nucleotide sequence ID" value="XM_065474802.1"/>
</dbReference>
<dbReference type="Proteomes" id="UP001334084">
    <property type="component" value="Chromosome 10"/>
</dbReference>
<keyword evidence="2" id="KW-0813">Transport</keyword>
<evidence type="ECO:0000256" key="1">
    <source>
        <dbReference type="ARBA" id="ARBA00004141"/>
    </source>
</evidence>
<evidence type="ECO:0000256" key="8">
    <source>
        <dbReference type="SAM" id="Phobius"/>
    </source>
</evidence>
<dbReference type="GO" id="GO:0042626">
    <property type="term" value="F:ATPase-coupled transmembrane transporter activity"/>
    <property type="evidence" value="ECO:0007669"/>
    <property type="project" value="TreeGrafter"/>
</dbReference>
<dbReference type="InterPro" id="IPR003439">
    <property type="entry name" value="ABC_transporter-like_ATP-bd"/>
</dbReference>
<feature type="transmembrane region" description="Helical" evidence="8">
    <location>
        <begin position="383"/>
        <end position="404"/>
    </location>
</feature>
<dbReference type="Pfam" id="PF00005">
    <property type="entry name" value="ABC_tran"/>
    <property type="match status" value="1"/>
</dbReference>
<feature type="transmembrane region" description="Helical" evidence="8">
    <location>
        <begin position="342"/>
        <end position="362"/>
    </location>
</feature>
<dbReference type="SUPFAM" id="SSF52540">
    <property type="entry name" value="P-loop containing nucleoside triphosphate hydrolases"/>
    <property type="match status" value="1"/>
</dbReference>